<dbReference type="Proteomes" id="UP000799444">
    <property type="component" value="Unassembled WGS sequence"/>
</dbReference>
<name>A0A9P4UVA4_9PLEO</name>
<dbReference type="AlphaFoldDB" id="A0A9P4UVA4"/>
<dbReference type="OrthoDB" id="1896086at2759"/>
<evidence type="ECO:0000256" key="2">
    <source>
        <dbReference type="SAM" id="SignalP"/>
    </source>
</evidence>
<feature type="chain" id="PRO_5040151032" evidence="2">
    <location>
        <begin position="16"/>
        <end position="577"/>
    </location>
</feature>
<gene>
    <name evidence="3" type="ORF">EJ04DRAFT_568321</name>
</gene>
<keyword evidence="2" id="KW-0732">Signal</keyword>
<comment type="caution">
    <text evidence="3">The sequence shown here is derived from an EMBL/GenBank/DDBJ whole genome shotgun (WGS) entry which is preliminary data.</text>
</comment>
<proteinExistence type="predicted"/>
<sequence length="577" mass="63335">MRFLLCSLVVLTASAAVIRVPLERRVEDCQIDTSNSMEDDPDRLNTDGTAGIGAEFESPEFALQSTVDCSDDDTNAAKRKVIADRTGTNWELTADSIGKKGKLQAEYIIDGVKVKVGSTDDATNGAKVAADLAQNLVDWKPWASDDTRNVDIADNNCNPWKITTRANRDPNEVTFQPQITAPMPLEALYSLMKEQAADPDEKNVLDGTNYRFLDGLKLVTQQHFQSNPSGIDKTKVTDDVLAFCTLVLSYGKGALGNLQPGQSPKLFTTFMPRTNFNKIFAQVSSKLPAKGDDLWALFNNLACYKGDGNEVDTDLCTGDPASPTPIDNKFGDLTFAQGDTKCNIHDWIHGLDQDSQEDDDLTKFDVAIDGSIGNLHATQEKMFNSERSVPLFEFRDLDTIQTKGMEDFMSKVDKAIQDLHNSFANPPGKKVRRQDSVCAPPPDSPSGPTKQLAVVAAFIPSAPTMDWLFLTADYQKGVDCREDFLRPVDTVPWDTSGTTAEDGSTFPTGTRDLDLEIDGQKCQYKNDGDDPGALWCGERVIACMDDPADKDPNDSSADKGNYQCGDYTRQPVFVCPY</sequence>
<evidence type="ECO:0000313" key="4">
    <source>
        <dbReference type="Proteomes" id="UP000799444"/>
    </source>
</evidence>
<evidence type="ECO:0000256" key="1">
    <source>
        <dbReference type="SAM" id="MobiDB-lite"/>
    </source>
</evidence>
<dbReference type="EMBL" id="ML996235">
    <property type="protein sequence ID" value="KAF2729762.1"/>
    <property type="molecule type" value="Genomic_DNA"/>
</dbReference>
<reference evidence="3" key="1">
    <citation type="journal article" date="2020" name="Stud. Mycol.">
        <title>101 Dothideomycetes genomes: a test case for predicting lifestyles and emergence of pathogens.</title>
        <authorList>
            <person name="Haridas S."/>
            <person name="Albert R."/>
            <person name="Binder M."/>
            <person name="Bloem J."/>
            <person name="Labutti K."/>
            <person name="Salamov A."/>
            <person name="Andreopoulos B."/>
            <person name="Baker S."/>
            <person name="Barry K."/>
            <person name="Bills G."/>
            <person name="Bluhm B."/>
            <person name="Cannon C."/>
            <person name="Castanera R."/>
            <person name="Culley D."/>
            <person name="Daum C."/>
            <person name="Ezra D."/>
            <person name="Gonzalez J."/>
            <person name="Henrissat B."/>
            <person name="Kuo A."/>
            <person name="Liang C."/>
            <person name="Lipzen A."/>
            <person name="Lutzoni F."/>
            <person name="Magnuson J."/>
            <person name="Mondo S."/>
            <person name="Nolan M."/>
            <person name="Ohm R."/>
            <person name="Pangilinan J."/>
            <person name="Park H.-J."/>
            <person name="Ramirez L."/>
            <person name="Alfaro M."/>
            <person name="Sun H."/>
            <person name="Tritt A."/>
            <person name="Yoshinaga Y."/>
            <person name="Zwiers L.-H."/>
            <person name="Turgeon B."/>
            <person name="Goodwin S."/>
            <person name="Spatafora J."/>
            <person name="Crous P."/>
            <person name="Grigoriev I."/>
        </authorList>
    </citation>
    <scope>NUCLEOTIDE SEQUENCE</scope>
    <source>
        <strain evidence="3">CBS 125425</strain>
    </source>
</reference>
<keyword evidence="4" id="KW-1185">Reference proteome</keyword>
<feature type="signal peptide" evidence="2">
    <location>
        <begin position="1"/>
        <end position="15"/>
    </location>
</feature>
<protein>
    <submittedName>
        <fullName evidence="3">Uncharacterized protein</fullName>
    </submittedName>
</protein>
<organism evidence="3 4">
    <name type="scientific">Polyplosphaeria fusca</name>
    <dbReference type="NCBI Taxonomy" id="682080"/>
    <lineage>
        <taxon>Eukaryota</taxon>
        <taxon>Fungi</taxon>
        <taxon>Dikarya</taxon>
        <taxon>Ascomycota</taxon>
        <taxon>Pezizomycotina</taxon>
        <taxon>Dothideomycetes</taxon>
        <taxon>Pleosporomycetidae</taxon>
        <taxon>Pleosporales</taxon>
        <taxon>Tetraplosphaeriaceae</taxon>
        <taxon>Polyplosphaeria</taxon>
    </lineage>
</organism>
<feature type="region of interest" description="Disordered" evidence="1">
    <location>
        <begin position="426"/>
        <end position="448"/>
    </location>
</feature>
<evidence type="ECO:0000313" key="3">
    <source>
        <dbReference type="EMBL" id="KAF2729762.1"/>
    </source>
</evidence>
<accession>A0A9P4UVA4</accession>